<dbReference type="EMBL" id="SWDX01000006">
    <property type="protein sequence ID" value="TKC59196.1"/>
    <property type="molecule type" value="Genomic_DNA"/>
</dbReference>
<organism evidence="1 2">
    <name type="scientific">Pedobacter hiemivivus</name>
    <dbReference type="NCBI Taxonomy" id="2530454"/>
    <lineage>
        <taxon>Bacteria</taxon>
        <taxon>Pseudomonadati</taxon>
        <taxon>Bacteroidota</taxon>
        <taxon>Sphingobacteriia</taxon>
        <taxon>Sphingobacteriales</taxon>
        <taxon>Sphingobacteriaceae</taxon>
        <taxon>Pedobacter</taxon>
    </lineage>
</organism>
<evidence type="ECO:0000313" key="1">
    <source>
        <dbReference type="EMBL" id="TKC59196.1"/>
    </source>
</evidence>
<comment type="caution">
    <text evidence="1">The sequence shown here is derived from an EMBL/GenBank/DDBJ whole genome shotgun (WGS) entry which is preliminary data.</text>
</comment>
<proteinExistence type="predicted"/>
<gene>
    <name evidence="1" type="ORF">FBD94_16830</name>
</gene>
<dbReference type="RefSeq" id="WP_136881068.1">
    <property type="nucleotide sequence ID" value="NZ_SWDX01000006.1"/>
</dbReference>
<dbReference type="AlphaFoldDB" id="A0A4V5PC80"/>
<accession>A0A4V5PC80</accession>
<evidence type="ECO:0000313" key="2">
    <source>
        <dbReference type="Proteomes" id="UP000309594"/>
    </source>
</evidence>
<protein>
    <submittedName>
        <fullName evidence="1">Uncharacterized protein</fullName>
    </submittedName>
</protein>
<reference evidence="1 2" key="1">
    <citation type="submission" date="2019-04" db="EMBL/GenBank/DDBJ databases">
        <title>Pedobacter sp. RP-1-16 sp. nov., isolated from Arctic soil.</title>
        <authorList>
            <person name="Dahal R.H."/>
            <person name="Kim D.-U."/>
        </authorList>
    </citation>
    <scope>NUCLEOTIDE SEQUENCE [LARGE SCALE GENOMIC DNA]</scope>
    <source>
        <strain evidence="1 2">RP-1-16</strain>
    </source>
</reference>
<name>A0A4V5PC80_9SPHI</name>
<dbReference type="Proteomes" id="UP000309594">
    <property type="component" value="Unassembled WGS sequence"/>
</dbReference>
<sequence>MRIIFTLLALLLFNVTFAQHPYYDALKLRKYISDDKIFAPADSLEMDTLVSIFKLYNYSGTINPFLTPFTSEGKGLSDKDAKKATLNLSSIIGSVAGVDVTTIANGVAMLMIDRAKQELTVTFFNRFKKFAEDNPEFKVLFPKTTDNLKNLLAYKYPEMLPALRTGFYADLNKITYNLDDVLELPRYNELLKKFPEIKITIRSIRLIHELESGESHAAEIITKFAAFEEWKIASSSIGFNNFKSSVKLAAIFSNSLRYMPDPVKKEKDVKAWISIKQIRELVKDTITFRIYLGLVYQLVVIDNITWCKSTAKPLKTESISFAVLMGKQKDNLFLFENKLTKFIELSETVDKLTDTLKYKKDEKIALKTEDYYSYINASLDIVDYGFSIAGLFDQDLDIAQYTLIARKSNDLYRHLYKKEFTQALSNSMDILEGVSIMIKEAGDTTHKKSLKLLTDVLPKLTKYGLFMANIASTDKPEEIRDILDNAILPVGSSSIKKNTDFNVSVQSYLGAYGFSNPVKSSTGNGNAWTDKFGVFAPIGISVSRGFNKGPGKNCGSLSLFAVLFDLGAIVDYQLKKDSVTNSSGATQEEITKNYKIKLGQIISPGAYVVYGFFGNIPLSLGFGAQYGPGLSKIESSGKTVFNNPQWRWNAFLAVDIPFFNLVNKSKNKKSI</sequence>